<evidence type="ECO:0000259" key="2">
    <source>
        <dbReference type="Pfam" id="PF00156"/>
    </source>
</evidence>
<protein>
    <submittedName>
        <fullName evidence="3">Competence protein F homolog, phosphoribosyltransferase domain</fullName>
    </submittedName>
    <submittedName>
        <fullName evidence="4">Late competence protein</fullName>
    </submittedName>
</protein>
<dbReference type="EMBL" id="AZFY01000023">
    <property type="protein sequence ID" value="KRM11348.1"/>
    <property type="molecule type" value="Genomic_DNA"/>
</dbReference>
<dbReference type="PATRIC" id="fig|1423743.5.peg.1450"/>
<proteinExistence type="inferred from homology"/>
<dbReference type="Proteomes" id="UP000019488">
    <property type="component" value="Unassembled WGS sequence"/>
</dbReference>
<reference evidence="4 6" key="2">
    <citation type="journal article" date="2015" name="Genome Announc.">
        <title>Expanding the biotechnology potential of lactobacilli through comparative genomics of 213 strains and associated genera.</title>
        <authorList>
            <person name="Sun Z."/>
            <person name="Harris H.M."/>
            <person name="McCann A."/>
            <person name="Guo C."/>
            <person name="Argimon S."/>
            <person name="Zhang W."/>
            <person name="Yang X."/>
            <person name="Jeffery I.B."/>
            <person name="Cooney J.C."/>
            <person name="Kagawa T.F."/>
            <person name="Liu W."/>
            <person name="Song Y."/>
            <person name="Salvetti E."/>
            <person name="Wrobel A."/>
            <person name="Rasinkangas P."/>
            <person name="Parkhill J."/>
            <person name="Rea M.C."/>
            <person name="O'Sullivan O."/>
            <person name="Ritari J."/>
            <person name="Douillard F.P."/>
            <person name="Paul Ross R."/>
            <person name="Yang R."/>
            <person name="Briner A.E."/>
            <person name="Felis G.E."/>
            <person name="de Vos W.M."/>
            <person name="Barrangou R."/>
            <person name="Klaenhammer T.R."/>
            <person name="Caufield P.W."/>
            <person name="Cui Y."/>
            <person name="Zhang H."/>
            <person name="O'Toole P.W."/>
        </authorList>
    </citation>
    <scope>NUCLEOTIDE SEQUENCE [LARGE SCALE GENOMIC DNA]</scope>
    <source>
        <strain evidence="4 6">DSM 18382</strain>
    </source>
</reference>
<dbReference type="Gene3D" id="3.40.50.2020">
    <property type="match status" value="1"/>
</dbReference>
<sequence>MSDDTCLDCHKWRQQFPYPFVNQALFEYNAAMKDFMKQYKFLGDYRLRAVFNQLVTARLKQSGRLIVTVPIHPNTFEERGFNQVLGLCEGVQTVSCLKTCQITKHTRQSEKDRAARLQTAQPFEFVEPAGSLIRGKAIIIVDDVYTTGTTIRHAASLLYQAGANSVTGLTLAR</sequence>
<dbReference type="PANTHER" id="PTHR47505">
    <property type="entry name" value="DNA UTILIZATION PROTEIN YHGH"/>
    <property type="match status" value="1"/>
</dbReference>
<evidence type="ECO:0000313" key="3">
    <source>
        <dbReference type="EMBL" id="GAF36583.1"/>
    </source>
</evidence>
<evidence type="ECO:0000313" key="6">
    <source>
        <dbReference type="Proteomes" id="UP000051966"/>
    </source>
</evidence>
<dbReference type="InterPro" id="IPR051910">
    <property type="entry name" value="ComF/GntX_DNA_util-trans"/>
</dbReference>
<evidence type="ECO:0000313" key="5">
    <source>
        <dbReference type="Proteomes" id="UP000019488"/>
    </source>
</evidence>
<keyword evidence="3" id="KW-0328">Glycosyltransferase</keyword>
<dbReference type="STRING" id="1423743.FD41_GL001398"/>
<name>X0PAR5_9LACO</name>
<accession>X0PAR5</accession>
<keyword evidence="6" id="KW-1185">Reference proteome</keyword>
<dbReference type="AlphaFoldDB" id="X0PAR5"/>
<dbReference type="Pfam" id="PF00156">
    <property type="entry name" value="Pribosyltran"/>
    <property type="match status" value="1"/>
</dbReference>
<dbReference type="InterPro" id="IPR029057">
    <property type="entry name" value="PRTase-like"/>
</dbReference>
<organism evidence="3 5">
    <name type="scientific">Lentilactobacillus farraginis DSM 18382 = JCM 14108</name>
    <dbReference type="NCBI Taxonomy" id="1423743"/>
    <lineage>
        <taxon>Bacteria</taxon>
        <taxon>Bacillati</taxon>
        <taxon>Bacillota</taxon>
        <taxon>Bacilli</taxon>
        <taxon>Lactobacillales</taxon>
        <taxon>Lactobacillaceae</taxon>
        <taxon>Lentilactobacillus</taxon>
    </lineage>
</organism>
<evidence type="ECO:0000256" key="1">
    <source>
        <dbReference type="ARBA" id="ARBA00008007"/>
    </source>
</evidence>
<feature type="domain" description="Phosphoribosyltransferase" evidence="2">
    <location>
        <begin position="119"/>
        <end position="167"/>
    </location>
</feature>
<dbReference type="eggNOG" id="COG1040">
    <property type="taxonomic scope" value="Bacteria"/>
</dbReference>
<dbReference type="RefSeq" id="WP_235807064.1">
    <property type="nucleotide sequence ID" value="NZ_AZFY01000023.1"/>
</dbReference>
<evidence type="ECO:0000313" key="4">
    <source>
        <dbReference type="EMBL" id="KRM11348.1"/>
    </source>
</evidence>
<dbReference type="PANTHER" id="PTHR47505:SF1">
    <property type="entry name" value="DNA UTILIZATION PROTEIN YHGH"/>
    <property type="match status" value="1"/>
</dbReference>
<keyword evidence="3" id="KW-0808">Transferase</keyword>
<dbReference type="EMBL" id="BAKI01000013">
    <property type="protein sequence ID" value="GAF36583.1"/>
    <property type="molecule type" value="Genomic_DNA"/>
</dbReference>
<comment type="caution">
    <text evidence="3">The sequence shown here is derived from an EMBL/GenBank/DDBJ whole genome shotgun (WGS) entry which is preliminary data.</text>
</comment>
<dbReference type="SUPFAM" id="SSF53271">
    <property type="entry name" value="PRTase-like"/>
    <property type="match status" value="1"/>
</dbReference>
<dbReference type="Proteomes" id="UP000051966">
    <property type="component" value="Unassembled WGS sequence"/>
</dbReference>
<reference evidence="3" key="1">
    <citation type="journal article" date="2014" name="Genome Announc.">
        <title>Draft Genome Sequences of Two Lactobacillus Strains, L. farraginis JCM 14108T and L. composti JCM 14202T, Isolated from Compost of Distilled Shochu Residue.</title>
        <authorList>
            <person name="Yuki M."/>
            <person name="Oshima K."/>
            <person name="Suda W."/>
            <person name="Kitahara M."/>
            <person name="Kitamura K."/>
            <person name="Iida T."/>
            <person name="Hattori M."/>
            <person name="Ohkuma M."/>
        </authorList>
    </citation>
    <scope>NUCLEOTIDE SEQUENCE [LARGE SCALE GENOMIC DNA]</scope>
    <source>
        <strain evidence="3">JCM 14108</strain>
    </source>
</reference>
<dbReference type="CDD" id="cd06223">
    <property type="entry name" value="PRTases_typeI"/>
    <property type="match status" value="1"/>
</dbReference>
<comment type="similarity">
    <text evidence="1">Belongs to the ComF/GntX family.</text>
</comment>
<gene>
    <name evidence="4" type="ORF">FD41_GL001398</name>
    <name evidence="3" type="ORF">JCM14108_1555</name>
</gene>
<dbReference type="InterPro" id="IPR000836">
    <property type="entry name" value="PRTase_dom"/>
</dbReference>
<dbReference type="GO" id="GO:0016757">
    <property type="term" value="F:glycosyltransferase activity"/>
    <property type="evidence" value="ECO:0007669"/>
    <property type="project" value="UniProtKB-KW"/>
</dbReference>